<dbReference type="KEGG" id="xoo:XOO0725"/>
<keyword evidence="1" id="KW-1133">Transmembrane helix</keyword>
<reference evidence="2 3" key="1">
    <citation type="journal article" date="2005" name="Nucleic Acids Res.">
        <title>The genome sequence of Xanthomonas oryzae pathovar oryzae KACC10331, the bacterial blight pathogen of rice.</title>
        <authorList>
            <person name="Lee B.M."/>
            <person name="Park Y.J."/>
            <person name="Park D.S."/>
            <person name="Kang H.W."/>
            <person name="Kim J.G."/>
            <person name="Song E.S."/>
            <person name="Park I.C."/>
            <person name="Yoon U.H."/>
            <person name="Hahn J.H."/>
            <person name="Koo B.S."/>
            <person name="Lee G.B."/>
            <person name="Kim H."/>
            <person name="Park H.S."/>
            <person name="Yoon K.O."/>
            <person name="Kim J.H."/>
            <person name="Jung C.H."/>
            <person name="Koh N.H."/>
            <person name="Seo J.S."/>
            <person name="Go S.J."/>
        </authorList>
    </citation>
    <scope>NUCLEOTIDE SEQUENCE [LARGE SCALE GENOMIC DNA]</scope>
    <source>
        <strain evidence="3">KACC10331 / KXO85</strain>
    </source>
</reference>
<proteinExistence type="predicted"/>
<gene>
    <name evidence="2" type="ordered locus">XOO0725</name>
</gene>
<feature type="transmembrane region" description="Helical" evidence="1">
    <location>
        <begin position="38"/>
        <end position="56"/>
    </location>
</feature>
<feature type="transmembrane region" description="Helical" evidence="1">
    <location>
        <begin position="95"/>
        <end position="118"/>
    </location>
</feature>
<name>Q5H4Z1_XANOR</name>
<accession>Q5H4Z1</accession>
<dbReference type="EMBL" id="AE013598">
    <property type="protein sequence ID" value="AAW73979.1"/>
    <property type="molecule type" value="Genomic_DNA"/>
</dbReference>
<dbReference type="STRING" id="291331.XOO0725"/>
<evidence type="ECO:0000313" key="3">
    <source>
        <dbReference type="Proteomes" id="UP000006735"/>
    </source>
</evidence>
<dbReference type="HOGENOM" id="CLU_139783_1_0_6"/>
<evidence type="ECO:0008006" key="4">
    <source>
        <dbReference type="Google" id="ProtNLM"/>
    </source>
</evidence>
<evidence type="ECO:0000313" key="2">
    <source>
        <dbReference type="EMBL" id="AAW73979.1"/>
    </source>
</evidence>
<keyword evidence="3" id="KW-1185">Reference proteome</keyword>
<dbReference type="AlphaFoldDB" id="Q5H4Z1"/>
<protein>
    <recommendedName>
        <fullName evidence="4">ATP synthase protein I</fullName>
    </recommendedName>
</protein>
<dbReference type="Proteomes" id="UP000006735">
    <property type="component" value="Chromosome"/>
</dbReference>
<organism evidence="2 3">
    <name type="scientific">Xanthomonas oryzae pv. oryzae (strain KACC10331 / KXO85)</name>
    <dbReference type="NCBI Taxonomy" id="291331"/>
    <lineage>
        <taxon>Bacteria</taxon>
        <taxon>Pseudomonadati</taxon>
        <taxon>Pseudomonadota</taxon>
        <taxon>Gammaproteobacteria</taxon>
        <taxon>Lysobacterales</taxon>
        <taxon>Lysobacteraceae</taxon>
        <taxon>Xanthomonas</taxon>
    </lineage>
</organism>
<evidence type="ECO:0000256" key="1">
    <source>
        <dbReference type="SAM" id="Phobius"/>
    </source>
</evidence>
<feature type="transmembrane region" description="Helical" evidence="1">
    <location>
        <begin position="124"/>
        <end position="142"/>
    </location>
</feature>
<feature type="transmembrane region" description="Helical" evidence="1">
    <location>
        <begin position="62"/>
        <end position="83"/>
    </location>
</feature>
<keyword evidence="1" id="KW-0472">Membrane</keyword>
<sequence length="144" mass="15103">MLYFRGSTRRNCASHSFTRKVTVVLNSVDAGRRLMLRAAVYPLAAVAITSLGLLLVGPGYSAGLALTGFATVLGGWVAARTALGGGIQTAGIAMVRLILAMVLKWVLVFVALALGFGLWRLPPLALLAGIAIGLIFQVLALARR</sequence>
<keyword evidence="1" id="KW-0812">Transmembrane</keyword>